<dbReference type="STRING" id="270918.APR42_05545"/>
<reference evidence="3" key="1">
    <citation type="submission" date="2015-10" db="EMBL/GenBank/DDBJ databases">
        <title>Draft genome sequence of Salegentibacter mishustinae KCTC 12263.</title>
        <authorList>
            <person name="Lin W."/>
            <person name="Zheng Q."/>
        </authorList>
    </citation>
    <scope>NUCLEOTIDE SEQUENCE [LARGE SCALE GENOMIC DNA]</scope>
    <source>
        <strain evidence="3">KCTC 12263</strain>
    </source>
</reference>
<proteinExistence type="predicted"/>
<protein>
    <submittedName>
        <fullName evidence="3">Transcriptional regulator</fullName>
    </submittedName>
</protein>
<dbReference type="Proteomes" id="UP000051643">
    <property type="component" value="Unassembled WGS sequence"/>
</dbReference>
<gene>
    <name evidence="3" type="ORF">APR42_05545</name>
</gene>
<dbReference type="InterPro" id="IPR011006">
    <property type="entry name" value="CheY-like_superfamily"/>
</dbReference>
<dbReference type="InterPro" id="IPR001789">
    <property type="entry name" value="Sig_transdc_resp-reg_receiver"/>
</dbReference>
<feature type="modified residue" description="4-aspartylphosphate" evidence="1">
    <location>
        <position position="59"/>
    </location>
</feature>
<dbReference type="SUPFAM" id="SSF52172">
    <property type="entry name" value="CheY-like"/>
    <property type="match status" value="1"/>
</dbReference>
<dbReference type="EMBL" id="LKTP01000023">
    <property type="protein sequence ID" value="KRG28251.1"/>
    <property type="molecule type" value="Genomic_DNA"/>
</dbReference>
<keyword evidence="4" id="KW-1185">Reference proteome</keyword>
<dbReference type="InterPro" id="IPR051015">
    <property type="entry name" value="EvgA-like"/>
</dbReference>
<dbReference type="GO" id="GO:0000160">
    <property type="term" value="P:phosphorelay signal transduction system"/>
    <property type="evidence" value="ECO:0007669"/>
    <property type="project" value="InterPro"/>
</dbReference>
<organism evidence="3 4">
    <name type="scientific">Salegentibacter mishustinae</name>
    <dbReference type="NCBI Taxonomy" id="270918"/>
    <lineage>
        <taxon>Bacteria</taxon>
        <taxon>Pseudomonadati</taxon>
        <taxon>Bacteroidota</taxon>
        <taxon>Flavobacteriia</taxon>
        <taxon>Flavobacteriales</taxon>
        <taxon>Flavobacteriaceae</taxon>
        <taxon>Salegentibacter</taxon>
    </lineage>
</organism>
<comment type="caution">
    <text evidence="3">The sequence shown here is derived from an EMBL/GenBank/DDBJ whole genome shotgun (WGS) entry which is preliminary data.</text>
</comment>
<dbReference type="AlphaFoldDB" id="A0A0Q9Z5Q5"/>
<sequence length="221" mass="25375">MFKKVLVAEDMDSINHAVASILNELNIPEITHAQYCDKAWLLAKKASQDDEPFDLLVCDLSFKEDHWDEKIKSGKELIALLKSEYPDLKVLVNSIEDHPQTVRELWESGNIDGYVCKDRRGLKELKIAIEKLWEGQTYNSPAIEKALNQNNLLVLNDFEINIVKFLSNGLTQDQMQEELKTLNIKPSSKSAIEKRLKDLREEFNANTNPHLVSIMKDLQLI</sequence>
<keyword evidence="1" id="KW-0597">Phosphoprotein</keyword>
<dbReference type="PANTHER" id="PTHR45566">
    <property type="entry name" value="HTH-TYPE TRANSCRIPTIONAL REGULATOR YHJB-RELATED"/>
    <property type="match status" value="1"/>
</dbReference>
<evidence type="ECO:0000313" key="3">
    <source>
        <dbReference type="EMBL" id="KRG28251.1"/>
    </source>
</evidence>
<dbReference type="RefSeq" id="WP_057481923.1">
    <property type="nucleotide sequence ID" value="NZ_BMWR01000001.1"/>
</dbReference>
<evidence type="ECO:0000256" key="1">
    <source>
        <dbReference type="PROSITE-ProRule" id="PRU00169"/>
    </source>
</evidence>
<dbReference type="OrthoDB" id="659223at2"/>
<dbReference type="Gene3D" id="3.40.50.2300">
    <property type="match status" value="1"/>
</dbReference>
<accession>A0A0Q9Z5Q5</accession>
<feature type="domain" description="Response regulatory" evidence="2">
    <location>
        <begin position="4"/>
        <end position="132"/>
    </location>
</feature>
<dbReference type="PANTHER" id="PTHR45566:SF1">
    <property type="entry name" value="HTH-TYPE TRANSCRIPTIONAL REGULATOR YHJB-RELATED"/>
    <property type="match status" value="1"/>
</dbReference>
<dbReference type="PROSITE" id="PS50110">
    <property type="entry name" value="RESPONSE_REGULATORY"/>
    <property type="match status" value="1"/>
</dbReference>
<evidence type="ECO:0000313" key="4">
    <source>
        <dbReference type="Proteomes" id="UP000051643"/>
    </source>
</evidence>
<evidence type="ECO:0000259" key="2">
    <source>
        <dbReference type="PROSITE" id="PS50110"/>
    </source>
</evidence>
<name>A0A0Q9Z5Q5_9FLAO</name>